<dbReference type="EMBL" id="RAYQ01000026">
    <property type="protein sequence ID" value="RKI88650.1"/>
    <property type="molecule type" value="Genomic_DNA"/>
</dbReference>
<evidence type="ECO:0000256" key="4">
    <source>
        <dbReference type="ARBA" id="ARBA00023014"/>
    </source>
</evidence>
<keyword evidence="1" id="KW-0949">S-adenosyl-L-methionine</keyword>
<dbReference type="Gene3D" id="3.20.20.70">
    <property type="entry name" value="Aldolase class I"/>
    <property type="match status" value="1"/>
</dbReference>
<proteinExistence type="predicted"/>
<dbReference type="InterPro" id="IPR050377">
    <property type="entry name" value="Radical_SAM_PqqE_MftC-like"/>
</dbReference>
<keyword evidence="8" id="KW-1185">Reference proteome</keyword>
<dbReference type="Pfam" id="PF13186">
    <property type="entry name" value="SPASM"/>
    <property type="match status" value="1"/>
</dbReference>
<dbReference type="GO" id="GO:0046872">
    <property type="term" value="F:metal ion binding"/>
    <property type="evidence" value="ECO:0007669"/>
    <property type="project" value="UniProtKB-KW"/>
</dbReference>
<keyword evidence="4" id="KW-0411">Iron-sulfur</keyword>
<dbReference type="Proteomes" id="UP000280696">
    <property type="component" value="Unassembled WGS sequence"/>
</dbReference>
<dbReference type="Pfam" id="PF04055">
    <property type="entry name" value="Radical_SAM"/>
    <property type="match status" value="1"/>
</dbReference>
<dbReference type="SUPFAM" id="SSF102114">
    <property type="entry name" value="Radical SAM enzymes"/>
    <property type="match status" value="1"/>
</dbReference>
<dbReference type="InterPro" id="IPR007197">
    <property type="entry name" value="rSAM"/>
</dbReference>
<evidence type="ECO:0000259" key="5">
    <source>
        <dbReference type="Pfam" id="PF04055"/>
    </source>
</evidence>
<dbReference type="PANTHER" id="PTHR11228:SF7">
    <property type="entry name" value="PQQA PEPTIDE CYCLASE"/>
    <property type="match status" value="1"/>
</dbReference>
<evidence type="ECO:0000256" key="2">
    <source>
        <dbReference type="ARBA" id="ARBA00022723"/>
    </source>
</evidence>
<evidence type="ECO:0000256" key="3">
    <source>
        <dbReference type="ARBA" id="ARBA00023004"/>
    </source>
</evidence>
<sequence length="397" mass="45028">MNFGKLIENVTAIQKETDKLYIYGAGFYGKDVCRALHNNDIKVDGFLVTKENVNKEVLGLPVILAETVLKENIGIVIGLSDTYIDEVMRYLESNGVNMSHVVNGGKYITDTGGREDLRVSKVLEVSTIMGCSVNCKYCPQDVLLKKYYENDRKRQRVMTIDNFKLILKHTPEDCIIDFSGMTEPFNNPDCLEMIKMACDAGRKVYLFTTLAEVDEQTVDELIKLPIYYITLHVADKCGYAYIPTTETYYRNVEKVLSAKKADGSQFIDFLNAQTDPDERIAEMAKGKYEIMRSVQNRAGNVKDDSAQHREKDIEPGTKIKCCFCGDDLSNSLVLPDGTLLICNMDYGMKHVLGNLYEEDYDTIRSKGELQRVIRALNCEEEMDELLCRSCLLARVEE</sequence>
<dbReference type="RefSeq" id="WP_120471871.1">
    <property type="nucleotide sequence ID" value="NZ_RAYQ01000026.1"/>
</dbReference>
<dbReference type="GO" id="GO:0051536">
    <property type="term" value="F:iron-sulfur cluster binding"/>
    <property type="evidence" value="ECO:0007669"/>
    <property type="project" value="UniProtKB-KW"/>
</dbReference>
<evidence type="ECO:0000256" key="1">
    <source>
        <dbReference type="ARBA" id="ARBA00022691"/>
    </source>
</evidence>
<feature type="domain" description="Radical SAM core" evidence="5">
    <location>
        <begin position="126"/>
        <end position="283"/>
    </location>
</feature>
<evidence type="ECO:0000313" key="7">
    <source>
        <dbReference type="EMBL" id="RKI88650.1"/>
    </source>
</evidence>
<organism evidence="7 8">
    <name type="scientific">Parablautia intestinalis</name>
    <dbReference type="NCBI Taxonomy" id="2320100"/>
    <lineage>
        <taxon>Bacteria</taxon>
        <taxon>Bacillati</taxon>
        <taxon>Bacillota</taxon>
        <taxon>Clostridia</taxon>
        <taxon>Lachnospirales</taxon>
        <taxon>Lachnospiraceae</taxon>
        <taxon>Parablautia</taxon>
    </lineage>
</organism>
<gene>
    <name evidence="7" type="ORF">D7V94_18910</name>
</gene>
<evidence type="ECO:0000313" key="8">
    <source>
        <dbReference type="Proteomes" id="UP000280696"/>
    </source>
</evidence>
<protein>
    <submittedName>
        <fullName evidence="7">Radical SAM protein</fullName>
    </submittedName>
</protein>
<dbReference type="InterPro" id="IPR058240">
    <property type="entry name" value="rSAM_sf"/>
</dbReference>
<keyword evidence="3" id="KW-0408">Iron</keyword>
<dbReference type="AlphaFoldDB" id="A0A3A9AAB9"/>
<dbReference type="SFLD" id="SFLDS00029">
    <property type="entry name" value="Radical_SAM"/>
    <property type="match status" value="1"/>
</dbReference>
<dbReference type="GO" id="GO:0003824">
    <property type="term" value="F:catalytic activity"/>
    <property type="evidence" value="ECO:0007669"/>
    <property type="project" value="InterPro"/>
</dbReference>
<dbReference type="InterPro" id="IPR023885">
    <property type="entry name" value="4Fe4S-binding_SPASM_dom"/>
</dbReference>
<feature type="domain" description="4Fe4S-binding SPASM" evidence="6">
    <location>
        <begin position="330"/>
        <end position="390"/>
    </location>
</feature>
<dbReference type="InterPro" id="IPR013785">
    <property type="entry name" value="Aldolase_TIM"/>
</dbReference>
<accession>A0A3A9AAB9</accession>
<keyword evidence="2" id="KW-0479">Metal-binding</keyword>
<dbReference type="OrthoDB" id="9805809at2"/>
<dbReference type="PANTHER" id="PTHR11228">
    <property type="entry name" value="RADICAL SAM DOMAIN PROTEIN"/>
    <property type="match status" value="1"/>
</dbReference>
<reference evidence="7 8" key="1">
    <citation type="submission" date="2018-09" db="EMBL/GenBank/DDBJ databases">
        <title>Murine metabolic-syndrome-specific gut microbial biobank.</title>
        <authorList>
            <person name="Liu C."/>
        </authorList>
    </citation>
    <scope>NUCLEOTIDE SEQUENCE [LARGE SCALE GENOMIC DNA]</scope>
    <source>
        <strain evidence="7 8">0.1xD8-82</strain>
    </source>
</reference>
<comment type="caution">
    <text evidence="7">The sequence shown here is derived from an EMBL/GenBank/DDBJ whole genome shotgun (WGS) entry which is preliminary data.</text>
</comment>
<dbReference type="CDD" id="cd21109">
    <property type="entry name" value="SPASM"/>
    <property type="match status" value="1"/>
</dbReference>
<name>A0A3A9AAB9_9FIRM</name>
<evidence type="ECO:0000259" key="6">
    <source>
        <dbReference type="Pfam" id="PF13186"/>
    </source>
</evidence>